<keyword evidence="2" id="KW-1185">Reference proteome</keyword>
<proteinExistence type="predicted"/>
<gene>
    <name evidence="1" type="ORF">HCN08_24185</name>
</gene>
<organism evidence="1 2">
    <name type="scientific">Actinacidiphila epipremni</name>
    <dbReference type="NCBI Taxonomy" id="2053013"/>
    <lineage>
        <taxon>Bacteria</taxon>
        <taxon>Bacillati</taxon>
        <taxon>Actinomycetota</taxon>
        <taxon>Actinomycetes</taxon>
        <taxon>Kitasatosporales</taxon>
        <taxon>Streptomycetaceae</taxon>
        <taxon>Actinacidiphila</taxon>
    </lineage>
</organism>
<dbReference type="RefSeq" id="WP_167985345.1">
    <property type="nucleotide sequence ID" value="NZ_JAATEJ010000022.1"/>
</dbReference>
<dbReference type="EMBL" id="JAATEJ010000022">
    <property type="protein sequence ID" value="NJP46483.1"/>
    <property type="molecule type" value="Genomic_DNA"/>
</dbReference>
<evidence type="ECO:0000313" key="2">
    <source>
        <dbReference type="Proteomes" id="UP000734511"/>
    </source>
</evidence>
<sequence>MRLLYLLNVSNPHRLSADSGFTFANVLTPALTDAGAEVTVAAPVAVGDTRVEFEPTVSPTTKYRARFDPGLNGLVELIRRTRPEVVVANQIEVAPAVRAALLEAGRDALIAGYCHYLPFSFGTDGRLQLDPSLDDGGLGRSVLLSFVAGLAACDRVLTHSRTAATWTVAAAAHASVDLTGKLRIVPAPRDELLLRDPVDAAAPDGRAVAVYNHRLYQHYGTDRFTSLAGRLVSQAPVALMVMDMFGTRSAARVRLDPSPERYRAELAALPGVAVVSDRGSRRRYRGLLAGARFGIAPFRVGCPWSMSVIDCEAMGLPVMAPRTGWLAEHIDDDLLFDTADEAVAIATRLATDTEFHRVHAKRAFAATADLAPPVVAARYLEALR</sequence>
<dbReference type="SUPFAM" id="SSF53756">
    <property type="entry name" value="UDP-Glycosyltransferase/glycogen phosphorylase"/>
    <property type="match status" value="1"/>
</dbReference>
<dbReference type="Gene3D" id="3.40.50.2000">
    <property type="entry name" value="Glycogen Phosphorylase B"/>
    <property type="match status" value="1"/>
</dbReference>
<dbReference type="Proteomes" id="UP000734511">
    <property type="component" value="Unassembled WGS sequence"/>
</dbReference>
<evidence type="ECO:0000313" key="1">
    <source>
        <dbReference type="EMBL" id="NJP46483.1"/>
    </source>
</evidence>
<accession>A0ABX0ZY14</accession>
<protein>
    <submittedName>
        <fullName evidence="1">Glycosyltransferase family 4 protein</fullName>
    </submittedName>
</protein>
<name>A0ABX0ZY14_9ACTN</name>
<comment type="caution">
    <text evidence="1">The sequence shown here is derived from an EMBL/GenBank/DDBJ whole genome shotgun (WGS) entry which is preliminary data.</text>
</comment>
<reference evidence="1 2" key="1">
    <citation type="submission" date="2020-03" db="EMBL/GenBank/DDBJ databases">
        <title>WGS of actinomycetes isolated from Thailand.</title>
        <authorList>
            <person name="Thawai C."/>
        </authorList>
    </citation>
    <scope>NUCLEOTIDE SEQUENCE [LARGE SCALE GENOMIC DNA]</scope>
    <source>
        <strain evidence="1 2">PRB2-1</strain>
    </source>
</reference>